<dbReference type="Gene3D" id="3.40.50.2000">
    <property type="entry name" value="Glycogen Phosphorylase B"/>
    <property type="match status" value="2"/>
</dbReference>
<accession>A0A0G0U587</accession>
<gene>
    <name evidence="3" type="ORF">UU29_C0015G0012</name>
</gene>
<evidence type="ECO:0000259" key="1">
    <source>
        <dbReference type="Pfam" id="PF00534"/>
    </source>
</evidence>
<reference evidence="3 4" key="1">
    <citation type="journal article" date="2015" name="Nature">
        <title>rRNA introns, odd ribosomes, and small enigmatic genomes across a large radiation of phyla.</title>
        <authorList>
            <person name="Brown C.T."/>
            <person name="Hug L.A."/>
            <person name="Thomas B.C."/>
            <person name="Sharon I."/>
            <person name="Castelle C.J."/>
            <person name="Singh A."/>
            <person name="Wilkins M.J."/>
            <person name="Williams K.H."/>
            <person name="Banfield J.F."/>
        </authorList>
    </citation>
    <scope>NUCLEOTIDE SEQUENCE [LARGE SCALE GENOMIC DNA]</scope>
</reference>
<evidence type="ECO:0000313" key="3">
    <source>
        <dbReference type="EMBL" id="KKR82346.1"/>
    </source>
</evidence>
<keyword evidence="3" id="KW-0808">Transferase</keyword>
<protein>
    <submittedName>
        <fullName evidence="3">Glycosyl transferase group 1</fullName>
    </submittedName>
</protein>
<feature type="domain" description="Glycosyltransferase subfamily 4-like N-terminal" evidence="2">
    <location>
        <begin position="17"/>
        <end position="180"/>
    </location>
</feature>
<dbReference type="Pfam" id="PF00534">
    <property type="entry name" value="Glycos_transf_1"/>
    <property type="match status" value="1"/>
</dbReference>
<comment type="caution">
    <text evidence="3">The sequence shown here is derived from an EMBL/GenBank/DDBJ whole genome shotgun (WGS) entry which is preliminary data.</text>
</comment>
<dbReference type="SUPFAM" id="SSF53756">
    <property type="entry name" value="UDP-Glycosyltransferase/glycogen phosphorylase"/>
    <property type="match status" value="1"/>
</dbReference>
<organism evidence="3 4">
    <name type="scientific">Candidatus Daviesbacteria bacterium GW2011_GWA2_40_9</name>
    <dbReference type="NCBI Taxonomy" id="1618424"/>
    <lineage>
        <taxon>Bacteria</taxon>
        <taxon>Candidatus Daviesiibacteriota</taxon>
    </lineage>
</organism>
<sequence length="372" mass="42559">MRILVFSWRDPKHPLAGGAEQVMHEHMKGWVKAGHEVTLFSSRFKNLPEEETIDGINIIRQGYQYIGVQITGFIYFLKNRSKFDLVIDQFHGLPFFTPLYIRIPKLAVIQETAGKVWFLNHLPWPLNWLVGIIGYFGEPLIFLLYKNIPFITGSESAKKDVARFGILLKNIFVIPHGVIVQKPLAVIQKEKKTTIVFLGVLSKDKGIEDALKCFSLLKKRGDFQFWVIGRPETLKYRFKINQLVKKLKLGKSIKFWGFVSQEKKFELLARSHILVNPSVREGWGLVNIEANSMSTPVIAYKSAGLVDSVKDDISGILCPQNNPQCLAENILTLFSDLQRFQQLQQGALKWSQKFSWDKSNSLSLKLVQEIRG</sequence>
<dbReference type="PANTHER" id="PTHR12526:SF618">
    <property type="entry name" value="GLYCOSYLTRANSFERASE, FAMILY 4"/>
    <property type="match status" value="1"/>
</dbReference>
<dbReference type="PANTHER" id="PTHR12526">
    <property type="entry name" value="GLYCOSYLTRANSFERASE"/>
    <property type="match status" value="1"/>
</dbReference>
<dbReference type="Proteomes" id="UP000034601">
    <property type="component" value="Unassembled WGS sequence"/>
</dbReference>
<dbReference type="EMBL" id="LCAB01000015">
    <property type="protein sequence ID" value="KKR82346.1"/>
    <property type="molecule type" value="Genomic_DNA"/>
</dbReference>
<dbReference type="GO" id="GO:0016757">
    <property type="term" value="F:glycosyltransferase activity"/>
    <property type="evidence" value="ECO:0007669"/>
    <property type="project" value="InterPro"/>
</dbReference>
<dbReference type="AlphaFoldDB" id="A0A0G0U587"/>
<dbReference type="InterPro" id="IPR028098">
    <property type="entry name" value="Glyco_trans_4-like_N"/>
</dbReference>
<evidence type="ECO:0000313" key="4">
    <source>
        <dbReference type="Proteomes" id="UP000034601"/>
    </source>
</evidence>
<evidence type="ECO:0000259" key="2">
    <source>
        <dbReference type="Pfam" id="PF13439"/>
    </source>
</evidence>
<name>A0A0G0U587_9BACT</name>
<dbReference type="InterPro" id="IPR001296">
    <property type="entry name" value="Glyco_trans_1"/>
</dbReference>
<feature type="domain" description="Glycosyl transferase family 1" evidence="1">
    <location>
        <begin position="189"/>
        <end position="347"/>
    </location>
</feature>
<dbReference type="Pfam" id="PF13439">
    <property type="entry name" value="Glyco_transf_4"/>
    <property type="match status" value="1"/>
</dbReference>
<proteinExistence type="predicted"/>
<dbReference type="CDD" id="cd03801">
    <property type="entry name" value="GT4_PimA-like"/>
    <property type="match status" value="1"/>
</dbReference>